<dbReference type="RefSeq" id="WP_092733935.1">
    <property type="nucleotide sequence ID" value="NZ_FMXE01000039.1"/>
</dbReference>
<name>A0A1G5ZIQ1_9BACT</name>
<protein>
    <submittedName>
        <fullName evidence="1">Uncharacterized protein</fullName>
    </submittedName>
</protein>
<gene>
    <name evidence="1" type="ORF">SAMN03080617_03908</name>
</gene>
<reference evidence="2" key="1">
    <citation type="submission" date="2016-10" db="EMBL/GenBank/DDBJ databases">
        <authorList>
            <person name="Varghese N."/>
            <person name="Submissions S."/>
        </authorList>
    </citation>
    <scope>NUCLEOTIDE SEQUENCE [LARGE SCALE GENOMIC DNA]</scope>
    <source>
        <strain evidence="2">DSM 22703</strain>
    </source>
</reference>
<dbReference type="EMBL" id="FMXE01000039">
    <property type="protein sequence ID" value="SDA94416.1"/>
    <property type="molecule type" value="Genomic_DNA"/>
</dbReference>
<dbReference type="Proteomes" id="UP000198756">
    <property type="component" value="Unassembled WGS sequence"/>
</dbReference>
<dbReference type="AlphaFoldDB" id="A0A1G5ZIQ1"/>
<evidence type="ECO:0000313" key="2">
    <source>
        <dbReference type="Proteomes" id="UP000198756"/>
    </source>
</evidence>
<evidence type="ECO:0000313" key="1">
    <source>
        <dbReference type="EMBL" id="SDA94416.1"/>
    </source>
</evidence>
<dbReference type="OrthoDB" id="1098622at2"/>
<keyword evidence="2" id="KW-1185">Reference proteome</keyword>
<sequence>MDDQNFSPRLRTVSKTSPAFPLNQFGAEFPYSLGREIIYLLATKGKGVLEGAEWEEIFASCIGAEWKPSNVGLDDVVLGNTAWGAKTVKSSIRDFRKLEKVRLISGRNSTVYSYGGTIDPTADPNVIGGLVLGIWNERVSSIREKFKNLRTVVLVKSEDLTQVAVFEYETIRYDPELFVFGWNKNKNLEGFLKSTGNKKFVWQPHGSQFTIIEDVPKDCLIIKIRQPVPLEKQSILDAMGFDKGWISIEKREDLE</sequence>
<organism evidence="1 2">
    <name type="scientific">Algoriphagus alkaliphilus</name>
    <dbReference type="NCBI Taxonomy" id="279824"/>
    <lineage>
        <taxon>Bacteria</taxon>
        <taxon>Pseudomonadati</taxon>
        <taxon>Bacteroidota</taxon>
        <taxon>Cytophagia</taxon>
        <taxon>Cytophagales</taxon>
        <taxon>Cyclobacteriaceae</taxon>
        <taxon>Algoriphagus</taxon>
    </lineage>
</organism>
<accession>A0A1G5ZIQ1</accession>
<proteinExistence type="predicted"/>